<name>A0A061H323_9BASI</name>
<evidence type="ECO:0000256" key="1">
    <source>
        <dbReference type="SAM" id="MobiDB-lite"/>
    </source>
</evidence>
<dbReference type="KEGG" id="pfp:PFL1_06180"/>
<dbReference type="Pfam" id="PF04081">
    <property type="entry name" value="DNA_pol_delta_4"/>
    <property type="match status" value="1"/>
</dbReference>
<proteinExistence type="predicted"/>
<dbReference type="PANTHER" id="PTHR14303">
    <property type="entry name" value="DNA POLYMERASE DELTA SUBUNIT 4"/>
    <property type="match status" value="1"/>
</dbReference>
<evidence type="ECO:0000313" key="3">
    <source>
        <dbReference type="Proteomes" id="UP000053664"/>
    </source>
</evidence>
<dbReference type="Proteomes" id="UP000053664">
    <property type="component" value="Unassembled WGS sequence"/>
</dbReference>
<dbReference type="GO" id="GO:0003887">
    <property type="term" value="F:DNA-directed DNA polymerase activity"/>
    <property type="evidence" value="ECO:0007669"/>
    <property type="project" value="TreeGrafter"/>
</dbReference>
<protein>
    <recommendedName>
        <fullName evidence="4">DNA polymerase delta subunit 4</fullName>
    </recommendedName>
</protein>
<organism evidence="2 3">
    <name type="scientific">Pseudozyma flocculosa PF-1</name>
    <dbReference type="NCBI Taxonomy" id="1277687"/>
    <lineage>
        <taxon>Eukaryota</taxon>
        <taxon>Fungi</taxon>
        <taxon>Dikarya</taxon>
        <taxon>Basidiomycota</taxon>
        <taxon>Ustilaginomycotina</taxon>
        <taxon>Ustilaginomycetes</taxon>
        <taxon>Ustilaginales</taxon>
        <taxon>Ustilaginaceae</taxon>
        <taxon>Pseudozyma</taxon>
    </lineage>
</organism>
<feature type="compositionally biased region" description="Low complexity" evidence="1">
    <location>
        <begin position="8"/>
        <end position="50"/>
    </location>
</feature>
<reference evidence="2 3" key="1">
    <citation type="journal article" date="2013" name="Plant Cell">
        <title>The transition from a phytopathogenic smut ancestor to an anamorphic biocontrol agent deciphered by comparative whole-genome analysis.</title>
        <authorList>
            <person name="Lefebvre F."/>
            <person name="Joly D.L."/>
            <person name="Labbe C."/>
            <person name="Teichmann B."/>
            <person name="Linning R."/>
            <person name="Belzile F."/>
            <person name="Bakkeren G."/>
            <person name="Belanger R.R."/>
        </authorList>
    </citation>
    <scope>NUCLEOTIDE SEQUENCE [LARGE SCALE GENOMIC DNA]</scope>
    <source>
        <strain evidence="2 3">PF-1</strain>
    </source>
</reference>
<dbReference type="OrthoDB" id="337486at2759"/>
<evidence type="ECO:0000313" key="2">
    <source>
        <dbReference type="EMBL" id="EPQ26245.1"/>
    </source>
</evidence>
<dbReference type="EMBL" id="KE361646">
    <property type="protein sequence ID" value="EPQ26245.1"/>
    <property type="molecule type" value="Genomic_DNA"/>
</dbReference>
<dbReference type="GO" id="GO:0043625">
    <property type="term" value="C:delta DNA polymerase complex"/>
    <property type="evidence" value="ECO:0007669"/>
    <property type="project" value="TreeGrafter"/>
</dbReference>
<dbReference type="GeneID" id="19320259"/>
<dbReference type="PANTHER" id="PTHR14303:SF0">
    <property type="entry name" value="DNA POLYMERASE DELTA SUBUNIT 4"/>
    <property type="match status" value="1"/>
</dbReference>
<evidence type="ECO:0008006" key="4">
    <source>
        <dbReference type="Google" id="ProtNLM"/>
    </source>
</evidence>
<dbReference type="eggNOG" id="ENOG502SC9I">
    <property type="taxonomic scope" value="Eukaryota"/>
</dbReference>
<feature type="region of interest" description="Disordered" evidence="1">
    <location>
        <begin position="1"/>
        <end position="73"/>
    </location>
</feature>
<dbReference type="HOGENOM" id="CLU_077732_1_1_1"/>
<gene>
    <name evidence="2" type="ORF">PFL1_06180</name>
</gene>
<dbReference type="GO" id="GO:0006261">
    <property type="term" value="P:DNA-templated DNA replication"/>
    <property type="evidence" value="ECO:0007669"/>
    <property type="project" value="TreeGrafter"/>
</dbReference>
<dbReference type="RefSeq" id="XP_007881910.1">
    <property type="nucleotide sequence ID" value="XM_007883719.1"/>
</dbReference>
<dbReference type="InterPro" id="IPR007218">
    <property type="entry name" value="DNA_pol_delta_4"/>
</dbReference>
<accession>A0A061H323</accession>
<sequence>MPPKRSQSALSVSAKKSRSSLSSSVLKSTPVKPSSTSNSLLSRTTGNSTSKSPTSQQEKEYERSLLKEAEGRDELDVDDARWDGIWNRTRSAMGRVRPVHAEGQNRIQHILRLFDLDPTYGPCIGLTRLERWERAEELGEHPPREVYDILTTKQGTLDYRDCVFKEHGL</sequence>
<feature type="compositionally biased region" description="Basic and acidic residues" evidence="1">
    <location>
        <begin position="57"/>
        <end position="73"/>
    </location>
</feature>
<dbReference type="AlphaFoldDB" id="A0A061H323"/>
<dbReference type="GO" id="GO:0000731">
    <property type="term" value="P:DNA synthesis involved in DNA repair"/>
    <property type="evidence" value="ECO:0007669"/>
    <property type="project" value="InterPro"/>
</dbReference>